<dbReference type="GO" id="GO:0030892">
    <property type="term" value="C:mitotic cohesin complex"/>
    <property type="evidence" value="ECO:0007669"/>
    <property type="project" value="TreeGrafter"/>
</dbReference>
<dbReference type="Pfam" id="PF04825">
    <property type="entry name" value="Rad21_Rec8_N"/>
    <property type="match status" value="1"/>
</dbReference>
<feature type="compositionally biased region" description="Basic and acidic residues" evidence="3">
    <location>
        <begin position="460"/>
        <end position="483"/>
    </location>
</feature>
<feature type="compositionally biased region" description="Low complexity" evidence="3">
    <location>
        <begin position="326"/>
        <end position="335"/>
    </location>
</feature>
<comment type="caution">
    <text evidence="5">The sequence shown here is derived from an EMBL/GenBank/DDBJ whole genome shotgun (WGS) entry which is preliminary data.</text>
</comment>
<dbReference type="InterPro" id="IPR039781">
    <property type="entry name" value="Rad21/Rec8-like"/>
</dbReference>
<evidence type="ECO:0000313" key="6">
    <source>
        <dbReference type="Proteomes" id="UP000696573"/>
    </source>
</evidence>
<name>A0A9N9V5V0_9HYPO</name>
<dbReference type="PANTHER" id="PTHR12585:SF70">
    <property type="entry name" value="RAD21_REC8 N TERMINAL DOMAIN PROTEIN (AFU_ORTHOLOGUE AFUA_6G02900)"/>
    <property type="match status" value="1"/>
</dbReference>
<dbReference type="EMBL" id="CABFNQ020000510">
    <property type="protein sequence ID" value="CAH0017599.1"/>
    <property type="molecule type" value="Genomic_DNA"/>
</dbReference>
<comment type="subcellular location">
    <subcellularLocation>
        <location evidence="1">Nucleus</location>
    </subcellularLocation>
</comment>
<dbReference type="CDD" id="cd21789">
    <property type="entry name" value="Rad21_Rec8_M_SpRec8p-like"/>
    <property type="match status" value="1"/>
</dbReference>
<protein>
    <recommendedName>
        <fullName evidence="4">Rad21/Rec8-like protein N-terminal domain-containing protein</fullName>
    </recommendedName>
</protein>
<dbReference type="GO" id="GO:0005634">
    <property type="term" value="C:nucleus"/>
    <property type="evidence" value="ECO:0007669"/>
    <property type="project" value="UniProtKB-SubCell"/>
</dbReference>
<dbReference type="Proteomes" id="UP000696573">
    <property type="component" value="Unassembled WGS sequence"/>
</dbReference>
<evidence type="ECO:0000256" key="1">
    <source>
        <dbReference type="ARBA" id="ARBA00004123"/>
    </source>
</evidence>
<evidence type="ECO:0000256" key="3">
    <source>
        <dbReference type="SAM" id="MobiDB-lite"/>
    </source>
</evidence>
<dbReference type="AlphaFoldDB" id="A0A9N9V5V0"/>
<organism evidence="5 6">
    <name type="scientific">Clonostachys rhizophaga</name>
    <dbReference type="NCBI Taxonomy" id="160324"/>
    <lineage>
        <taxon>Eukaryota</taxon>
        <taxon>Fungi</taxon>
        <taxon>Dikarya</taxon>
        <taxon>Ascomycota</taxon>
        <taxon>Pezizomycotina</taxon>
        <taxon>Sordariomycetes</taxon>
        <taxon>Hypocreomycetidae</taxon>
        <taxon>Hypocreales</taxon>
        <taxon>Bionectriaceae</taxon>
        <taxon>Clonostachys</taxon>
    </lineage>
</organism>
<feature type="domain" description="Rad21/Rec8-like protein N-terminal" evidence="4">
    <location>
        <begin position="29"/>
        <end position="132"/>
    </location>
</feature>
<feature type="region of interest" description="Disordered" evidence="3">
    <location>
        <begin position="649"/>
        <end position="669"/>
    </location>
</feature>
<proteinExistence type="predicted"/>
<evidence type="ECO:0000256" key="2">
    <source>
        <dbReference type="ARBA" id="ARBA00023242"/>
    </source>
</evidence>
<feature type="region of interest" description="Disordered" evidence="3">
    <location>
        <begin position="326"/>
        <end position="345"/>
    </location>
</feature>
<evidence type="ECO:0000313" key="5">
    <source>
        <dbReference type="EMBL" id="CAH0017599.1"/>
    </source>
</evidence>
<evidence type="ECO:0000259" key="4">
    <source>
        <dbReference type="Pfam" id="PF04825"/>
    </source>
</evidence>
<reference evidence="5" key="1">
    <citation type="submission" date="2021-10" db="EMBL/GenBank/DDBJ databases">
        <authorList>
            <person name="Piombo E."/>
        </authorList>
    </citation>
    <scope>NUCLEOTIDE SEQUENCE</scope>
</reference>
<dbReference type="OrthoDB" id="5427633at2759"/>
<feature type="region of interest" description="Disordered" evidence="3">
    <location>
        <begin position="444"/>
        <end position="483"/>
    </location>
</feature>
<sequence length="669" mass="73158">MFYSHESKLAFLYFDLKVIHLEADTLIVLTSTQYGVATIWLVATVGKGTQNKVSRKLIQEVNVPRACEKILDPGAPLALRLQASLLYGVSRVFSQQCNYVLSDAERTQTEMVSYFKSMQQSEIDPQAGKTKRHNIVLEDDPTFDPLAALPQLDLLKWDASQILQASNTSSNQYSHLTPLASQNSGSVGRKHSRFSINLPESSLSARSYHIPSDFGQQSPSGFKPFHRGLSADVNPFDDDDALGGMIGLEIDADGNILELLDNEPVLPPLPNPEDIEMGEDFGQQNTNNRLDKNFEALVLGDEEILPDAEAFPIQAQAANWDRLPSSTPSLVPSSPNMQVAHSRKGRPRKANVLLDEVEYVSHREMERWDLEYLDNVDAVRKDPARTTLGQAKKNAQAFLFDNGIANVGLGFVPNPLAEDFAGHQFVANLLGPEFADEVAVNEVKERRGRRKRSEAFTPEEEAKSQAEHLTKRISNEEVEIARHDEPVILGEEPIPEMGMGAAGPLSDRHSSAIMPWSRQGSVIPGSSLRGSAQKAGHGSILQSIERYSDAGPNGDGHQANETVAENAHSQSGGLDVASQSFLEYATAEADKVAAPDNKGRTWVDFEQLATPGVHDKHTAAQAFLHVLSLATKNEISVRQTGSRAMEPFGEIHVGLPSGSRGAARAERAE</sequence>
<gene>
    <name evidence="5" type="ORF">CRHIZ90672A_00018258</name>
</gene>
<accession>A0A9N9V5V0</accession>
<keyword evidence="6" id="KW-1185">Reference proteome</keyword>
<dbReference type="PANTHER" id="PTHR12585">
    <property type="entry name" value="SCC1 / RAD21 FAMILY MEMBER"/>
    <property type="match status" value="1"/>
</dbReference>
<dbReference type="GO" id="GO:0007064">
    <property type="term" value="P:mitotic sister chromatid cohesion"/>
    <property type="evidence" value="ECO:0007669"/>
    <property type="project" value="TreeGrafter"/>
</dbReference>
<keyword evidence="2" id="KW-0539">Nucleus</keyword>
<dbReference type="InterPro" id="IPR006910">
    <property type="entry name" value="Rad21_Rec8_N"/>
</dbReference>
<dbReference type="GO" id="GO:0003682">
    <property type="term" value="F:chromatin binding"/>
    <property type="evidence" value="ECO:0007669"/>
    <property type="project" value="TreeGrafter"/>
</dbReference>